<accession>A0A0H5QG23</accession>
<name>A0A0H5QG23_9EUKA</name>
<dbReference type="AlphaFoldDB" id="A0A0H5QG23"/>
<protein>
    <submittedName>
        <fullName evidence="1">Uncharacterized protein</fullName>
    </submittedName>
</protein>
<reference evidence="1" key="1">
    <citation type="submission" date="2015-04" db="EMBL/GenBank/DDBJ databases">
        <title>The genome sequence of the plant pathogenic Rhizarian Plasmodiophora brassicae reveals insights in its biotrophic life cycle and the origin of chitin synthesis.</title>
        <authorList>
            <person name="Schwelm A."/>
            <person name="Fogelqvist J."/>
            <person name="Knaust A."/>
            <person name="Julke S."/>
            <person name="Lilja T."/>
            <person name="Dhandapani V."/>
            <person name="Bonilla-Rosso G."/>
            <person name="Karlsson M."/>
            <person name="Shevchenko A."/>
            <person name="Choi S.R."/>
            <person name="Kim H.G."/>
            <person name="Park J.Y."/>
            <person name="Lim Y.P."/>
            <person name="Ludwig-Muller J."/>
            <person name="Dixelius C."/>
        </authorList>
    </citation>
    <scope>NUCLEOTIDE SEQUENCE</scope>
    <source>
        <tissue evidence="1">Potato root galls</tissue>
    </source>
</reference>
<organism evidence="1">
    <name type="scientific">Spongospora subterranea</name>
    <dbReference type="NCBI Taxonomy" id="70186"/>
    <lineage>
        <taxon>Eukaryota</taxon>
        <taxon>Sar</taxon>
        <taxon>Rhizaria</taxon>
        <taxon>Endomyxa</taxon>
        <taxon>Phytomyxea</taxon>
        <taxon>Plasmodiophorida</taxon>
        <taxon>Plasmodiophoridae</taxon>
        <taxon>Spongospora</taxon>
    </lineage>
</organism>
<feature type="non-terminal residue" evidence="1">
    <location>
        <position position="1"/>
    </location>
</feature>
<dbReference type="EMBL" id="HACM01000561">
    <property type="protein sequence ID" value="CRZ01003.1"/>
    <property type="molecule type" value="Transcribed_RNA"/>
</dbReference>
<sequence>NDDNQEPINDEGRMRDRIQEIDALVSQMEDGVEAFVSFLLEDEETTRTALASHFLEDEETATTSGIENLWKNGFLNGPQPCNNDQLASSLKLLQERFCDFKLNGHNQEEVSAHNQGSLSVEEKATTYDENDLFETALRVLNKPNEDNESQLPSN</sequence>
<proteinExistence type="predicted"/>
<evidence type="ECO:0000313" key="1">
    <source>
        <dbReference type="EMBL" id="CRZ01003.1"/>
    </source>
</evidence>